<keyword evidence="1" id="KW-1185">Reference proteome</keyword>
<accession>A0A915KIV3</accession>
<dbReference type="AlphaFoldDB" id="A0A915KIV3"/>
<proteinExistence type="predicted"/>
<name>A0A915KIV3_ROMCU</name>
<evidence type="ECO:0000313" key="2">
    <source>
        <dbReference type="WBParaSite" id="nRc.2.0.1.t38765-RA"/>
    </source>
</evidence>
<evidence type="ECO:0000313" key="1">
    <source>
        <dbReference type="Proteomes" id="UP000887565"/>
    </source>
</evidence>
<dbReference type="WBParaSite" id="nRc.2.0.1.t38765-RA">
    <property type="protein sequence ID" value="nRc.2.0.1.t38765-RA"/>
    <property type="gene ID" value="nRc.2.0.1.g38765"/>
</dbReference>
<dbReference type="Proteomes" id="UP000887565">
    <property type="component" value="Unplaced"/>
</dbReference>
<reference evidence="2" key="1">
    <citation type="submission" date="2022-11" db="UniProtKB">
        <authorList>
            <consortium name="WormBaseParasite"/>
        </authorList>
    </citation>
    <scope>IDENTIFICATION</scope>
</reference>
<sequence>MFREQKQLQSHTGACKCIIYGDQRPQRKGFDVFFSTNSLHFEKLSDHLQIVGDERNIFFN</sequence>
<organism evidence="1 2">
    <name type="scientific">Romanomermis culicivorax</name>
    <name type="common">Nematode worm</name>
    <dbReference type="NCBI Taxonomy" id="13658"/>
    <lineage>
        <taxon>Eukaryota</taxon>
        <taxon>Metazoa</taxon>
        <taxon>Ecdysozoa</taxon>
        <taxon>Nematoda</taxon>
        <taxon>Enoplea</taxon>
        <taxon>Dorylaimia</taxon>
        <taxon>Mermithida</taxon>
        <taxon>Mermithoidea</taxon>
        <taxon>Mermithidae</taxon>
        <taxon>Romanomermis</taxon>
    </lineage>
</organism>
<protein>
    <submittedName>
        <fullName evidence="2">Uncharacterized protein</fullName>
    </submittedName>
</protein>